<proteinExistence type="predicted"/>
<gene>
    <name evidence="2" type="ORF">OG560_29705</name>
</gene>
<accession>A0ABZ1KA92</accession>
<keyword evidence="3" id="KW-1185">Reference proteome</keyword>
<organism evidence="2 3">
    <name type="scientific">[Kitasatospora] papulosa</name>
    <dbReference type="NCBI Taxonomy" id="1464011"/>
    <lineage>
        <taxon>Bacteria</taxon>
        <taxon>Bacillati</taxon>
        <taxon>Actinomycetota</taxon>
        <taxon>Actinomycetes</taxon>
        <taxon>Kitasatosporales</taxon>
        <taxon>Streptomycetaceae</taxon>
        <taxon>Streptomyces</taxon>
    </lineage>
</organism>
<feature type="compositionally biased region" description="Basic and acidic residues" evidence="1">
    <location>
        <begin position="59"/>
        <end position="77"/>
    </location>
</feature>
<dbReference type="Proteomes" id="UP001622496">
    <property type="component" value="Chromosome"/>
</dbReference>
<evidence type="ECO:0000256" key="1">
    <source>
        <dbReference type="SAM" id="MobiDB-lite"/>
    </source>
</evidence>
<dbReference type="RefSeq" id="WP_363254385.1">
    <property type="nucleotide sequence ID" value="NZ_CP108135.1"/>
</dbReference>
<protein>
    <submittedName>
        <fullName evidence="2">Uncharacterized protein</fullName>
    </submittedName>
</protein>
<name>A0ABZ1KA92_9ACTN</name>
<dbReference type="EMBL" id="CP108135">
    <property type="protein sequence ID" value="WTP69373.1"/>
    <property type="molecule type" value="Genomic_DNA"/>
</dbReference>
<evidence type="ECO:0000313" key="3">
    <source>
        <dbReference type="Proteomes" id="UP001622496"/>
    </source>
</evidence>
<sequence>MAEQQRKTAAPKDGAQADVQEAVDAAEGKGYIGVPVDPTPKENYTVAGVLAGKPTPETDPNHAREVRQQLDGSARER</sequence>
<feature type="region of interest" description="Disordered" evidence="1">
    <location>
        <begin position="50"/>
        <end position="77"/>
    </location>
</feature>
<evidence type="ECO:0000313" key="2">
    <source>
        <dbReference type="EMBL" id="WTP69373.1"/>
    </source>
</evidence>
<reference evidence="2 3" key="1">
    <citation type="submission" date="2022-10" db="EMBL/GenBank/DDBJ databases">
        <title>The complete genomes of actinobacterial strains from the NBC collection.</title>
        <authorList>
            <person name="Joergensen T.S."/>
            <person name="Alvarez Arevalo M."/>
            <person name="Sterndorff E.B."/>
            <person name="Faurdal D."/>
            <person name="Vuksanovic O."/>
            <person name="Mourched A.-S."/>
            <person name="Charusanti P."/>
            <person name="Shaw S."/>
            <person name="Blin K."/>
            <person name="Weber T."/>
        </authorList>
    </citation>
    <scope>NUCLEOTIDE SEQUENCE [LARGE SCALE GENOMIC DNA]</scope>
    <source>
        <strain evidence="2 3">NBC_00185</strain>
    </source>
</reference>